<dbReference type="PANTHER" id="PTHR43046:SF12">
    <property type="entry name" value="GDP-MANNOSE MANNOSYL HYDROLASE"/>
    <property type="match status" value="1"/>
</dbReference>
<proteinExistence type="inferred from homology"/>
<gene>
    <name evidence="7" type="ORF">GCM10010315_01340</name>
</gene>
<dbReference type="InterPro" id="IPR015797">
    <property type="entry name" value="NUDIX_hydrolase-like_dom_sf"/>
</dbReference>
<accession>A0ABN3TJ57</accession>
<keyword evidence="3 5" id="KW-0378">Hydrolase</keyword>
<protein>
    <submittedName>
        <fullName evidence="7">NUDIX hydrolase</fullName>
    </submittedName>
</protein>
<dbReference type="Gene3D" id="3.90.79.10">
    <property type="entry name" value="Nucleoside Triphosphate Pyrophosphohydrolase"/>
    <property type="match status" value="1"/>
</dbReference>
<evidence type="ECO:0000259" key="6">
    <source>
        <dbReference type="PROSITE" id="PS51462"/>
    </source>
</evidence>
<dbReference type="PROSITE" id="PS00893">
    <property type="entry name" value="NUDIX_BOX"/>
    <property type="match status" value="1"/>
</dbReference>
<comment type="similarity">
    <text evidence="2 5">Belongs to the Nudix hydrolase family.</text>
</comment>
<name>A0ABN3TJ57_9ACTN</name>
<dbReference type="Pfam" id="PF00293">
    <property type="entry name" value="NUDIX"/>
    <property type="match status" value="1"/>
</dbReference>
<dbReference type="PRINTS" id="PR00502">
    <property type="entry name" value="NUDIXFAMILY"/>
</dbReference>
<dbReference type="PROSITE" id="PS51462">
    <property type="entry name" value="NUDIX"/>
    <property type="match status" value="1"/>
</dbReference>
<sequence>MLLLDGADRILLLKFHVDPEDPAAGHGWCAPGGGVEDGETLAQAAARELREETGLVVAPEALGPAVAYTSGYADLGWAEGVFRDDYFHCRVARHAVDISGQGAHELKYHAGHRWWAPGELVGTAETVYPAGLAGLLGELVAGRVPAEPVRLPWHH</sequence>
<comment type="caution">
    <text evidence="7">The sequence shown here is derived from an EMBL/GenBank/DDBJ whole genome shotgun (WGS) entry which is preliminary data.</text>
</comment>
<feature type="domain" description="Nudix hydrolase" evidence="6">
    <location>
        <begin position="1"/>
        <end position="136"/>
    </location>
</feature>
<keyword evidence="4" id="KW-0460">Magnesium</keyword>
<dbReference type="InterPro" id="IPR020476">
    <property type="entry name" value="Nudix_hydrolase"/>
</dbReference>
<organism evidence="7 8">
    <name type="scientific">Streptomyces luteosporeus</name>
    <dbReference type="NCBI Taxonomy" id="173856"/>
    <lineage>
        <taxon>Bacteria</taxon>
        <taxon>Bacillati</taxon>
        <taxon>Actinomycetota</taxon>
        <taxon>Actinomycetes</taxon>
        <taxon>Kitasatosporales</taxon>
        <taxon>Streptomycetaceae</taxon>
        <taxon>Streptomyces</taxon>
    </lineage>
</organism>
<evidence type="ECO:0000256" key="4">
    <source>
        <dbReference type="ARBA" id="ARBA00022842"/>
    </source>
</evidence>
<evidence type="ECO:0000256" key="2">
    <source>
        <dbReference type="ARBA" id="ARBA00005582"/>
    </source>
</evidence>
<dbReference type="PANTHER" id="PTHR43046">
    <property type="entry name" value="GDP-MANNOSE MANNOSYL HYDROLASE"/>
    <property type="match status" value="1"/>
</dbReference>
<dbReference type="Proteomes" id="UP001500886">
    <property type="component" value="Unassembled WGS sequence"/>
</dbReference>
<evidence type="ECO:0000256" key="1">
    <source>
        <dbReference type="ARBA" id="ARBA00001946"/>
    </source>
</evidence>
<reference evidence="7 8" key="1">
    <citation type="journal article" date="2019" name="Int. J. Syst. Evol. Microbiol.">
        <title>The Global Catalogue of Microorganisms (GCM) 10K type strain sequencing project: providing services to taxonomists for standard genome sequencing and annotation.</title>
        <authorList>
            <consortium name="The Broad Institute Genomics Platform"/>
            <consortium name="The Broad Institute Genome Sequencing Center for Infectious Disease"/>
            <person name="Wu L."/>
            <person name="Ma J."/>
        </authorList>
    </citation>
    <scope>NUCLEOTIDE SEQUENCE [LARGE SCALE GENOMIC DNA]</scope>
    <source>
        <strain evidence="7 8">JCM 4542</strain>
    </source>
</reference>
<evidence type="ECO:0000256" key="5">
    <source>
        <dbReference type="RuleBase" id="RU003476"/>
    </source>
</evidence>
<evidence type="ECO:0000313" key="8">
    <source>
        <dbReference type="Proteomes" id="UP001500886"/>
    </source>
</evidence>
<dbReference type="InterPro" id="IPR020084">
    <property type="entry name" value="NUDIX_hydrolase_CS"/>
</dbReference>
<dbReference type="GO" id="GO:0016787">
    <property type="term" value="F:hydrolase activity"/>
    <property type="evidence" value="ECO:0007669"/>
    <property type="project" value="UniProtKB-KW"/>
</dbReference>
<keyword evidence="8" id="KW-1185">Reference proteome</keyword>
<dbReference type="EMBL" id="BAAASL010000001">
    <property type="protein sequence ID" value="GAA2707235.1"/>
    <property type="molecule type" value="Genomic_DNA"/>
</dbReference>
<evidence type="ECO:0000313" key="7">
    <source>
        <dbReference type="EMBL" id="GAA2707235.1"/>
    </source>
</evidence>
<evidence type="ECO:0000256" key="3">
    <source>
        <dbReference type="ARBA" id="ARBA00022801"/>
    </source>
</evidence>
<comment type="cofactor">
    <cofactor evidence="1">
        <name>Mg(2+)</name>
        <dbReference type="ChEBI" id="CHEBI:18420"/>
    </cofactor>
</comment>
<dbReference type="CDD" id="cd04685">
    <property type="entry name" value="NUDIX_Hydrolase"/>
    <property type="match status" value="1"/>
</dbReference>
<dbReference type="SUPFAM" id="SSF55811">
    <property type="entry name" value="Nudix"/>
    <property type="match status" value="1"/>
</dbReference>
<dbReference type="InterPro" id="IPR000086">
    <property type="entry name" value="NUDIX_hydrolase_dom"/>
</dbReference>